<feature type="compositionally biased region" description="Polar residues" evidence="1">
    <location>
        <begin position="1"/>
        <end position="24"/>
    </location>
</feature>
<reference evidence="2 3" key="1">
    <citation type="submission" date="2016-12" db="EMBL/GenBank/DDBJ databases">
        <authorList>
            <person name="Song W.-J."/>
            <person name="Kurnit D.M."/>
        </authorList>
    </citation>
    <scope>NUCLEOTIDE SEQUENCE [LARGE SCALE GENOMIC DNA]</scope>
    <source>
        <strain evidence="2 3">STM7296</strain>
    </source>
</reference>
<sequence length="68" mass="7011">MPAASSSMRSPCSMLTGSRDTAGSASGKARAQVARSGPDGFATYKEVVPTPGAIRLIKFLTGKKVYSC</sequence>
<organism evidence="2 3">
    <name type="scientific">Paraburkholderia ribeironis</name>
    <dbReference type="NCBI Taxonomy" id="1247936"/>
    <lineage>
        <taxon>Bacteria</taxon>
        <taxon>Pseudomonadati</taxon>
        <taxon>Pseudomonadota</taxon>
        <taxon>Betaproteobacteria</taxon>
        <taxon>Burkholderiales</taxon>
        <taxon>Burkholderiaceae</taxon>
        <taxon>Paraburkholderia</taxon>
    </lineage>
</organism>
<dbReference type="AlphaFoldDB" id="A0A1N7S2G9"/>
<dbReference type="Proteomes" id="UP000187012">
    <property type="component" value="Unassembled WGS sequence"/>
</dbReference>
<protein>
    <submittedName>
        <fullName evidence="2">Uncharacterized protein</fullName>
    </submittedName>
</protein>
<dbReference type="STRING" id="1247936.BN2475_310053"/>
<name>A0A1N7S2G9_9BURK</name>
<proteinExistence type="predicted"/>
<dbReference type="EMBL" id="CYGX02000031">
    <property type="protein sequence ID" value="SIT41486.1"/>
    <property type="molecule type" value="Genomic_DNA"/>
</dbReference>
<evidence type="ECO:0000313" key="2">
    <source>
        <dbReference type="EMBL" id="SIT41486.1"/>
    </source>
</evidence>
<keyword evidence="3" id="KW-1185">Reference proteome</keyword>
<accession>A0A1N7S2G9</accession>
<feature type="region of interest" description="Disordered" evidence="1">
    <location>
        <begin position="1"/>
        <end position="35"/>
    </location>
</feature>
<gene>
    <name evidence="2" type="ORF">BN2475_310053</name>
</gene>
<evidence type="ECO:0000313" key="3">
    <source>
        <dbReference type="Proteomes" id="UP000187012"/>
    </source>
</evidence>
<evidence type="ECO:0000256" key="1">
    <source>
        <dbReference type="SAM" id="MobiDB-lite"/>
    </source>
</evidence>